<name>A0A0W0ZL70_9GAMM</name>
<reference evidence="8 9" key="1">
    <citation type="submission" date="2015-11" db="EMBL/GenBank/DDBJ databases">
        <title>Genomic analysis of 38 Legionella species identifies large and diverse effector repertoires.</title>
        <authorList>
            <person name="Burstein D."/>
            <person name="Amaro F."/>
            <person name="Zusman T."/>
            <person name="Lifshitz Z."/>
            <person name="Cohen O."/>
            <person name="Gilbert J.A."/>
            <person name="Pupko T."/>
            <person name="Shuman H.A."/>
            <person name="Segal G."/>
        </authorList>
    </citation>
    <scope>NUCLEOTIDE SEQUENCE [LARGE SCALE GENOMIC DNA]</scope>
    <source>
        <strain evidence="8 9">SC-63-C7</strain>
    </source>
</reference>
<dbReference type="RefSeq" id="WP_058512645.1">
    <property type="nucleotide sequence ID" value="NZ_CAAAIH010000017.1"/>
</dbReference>
<feature type="transmembrane region" description="Helical" evidence="7">
    <location>
        <begin position="40"/>
        <end position="61"/>
    </location>
</feature>
<accession>A0A0W0ZL70</accession>
<protein>
    <recommendedName>
        <fullName evidence="7">UPF0056 membrane protein</fullName>
    </recommendedName>
</protein>
<dbReference type="GO" id="GO:0005886">
    <property type="term" value="C:plasma membrane"/>
    <property type="evidence" value="ECO:0007669"/>
    <property type="project" value="UniProtKB-SubCell"/>
</dbReference>
<evidence type="ECO:0000256" key="4">
    <source>
        <dbReference type="ARBA" id="ARBA00022692"/>
    </source>
</evidence>
<keyword evidence="6 7" id="KW-0472">Membrane</keyword>
<evidence type="ECO:0000256" key="7">
    <source>
        <dbReference type="RuleBase" id="RU362048"/>
    </source>
</evidence>
<dbReference type="InterPro" id="IPR002771">
    <property type="entry name" value="Multi_antbiot-R_MarC"/>
</dbReference>
<keyword evidence="9" id="KW-1185">Reference proteome</keyword>
<feature type="transmembrane region" description="Helical" evidence="7">
    <location>
        <begin position="124"/>
        <end position="146"/>
    </location>
</feature>
<dbReference type="Pfam" id="PF01914">
    <property type="entry name" value="MarC"/>
    <property type="match status" value="1"/>
</dbReference>
<feature type="transmembrane region" description="Helical" evidence="7">
    <location>
        <begin position="158"/>
        <end position="177"/>
    </location>
</feature>
<evidence type="ECO:0000313" key="9">
    <source>
        <dbReference type="Proteomes" id="UP000054703"/>
    </source>
</evidence>
<evidence type="ECO:0000256" key="1">
    <source>
        <dbReference type="ARBA" id="ARBA00004651"/>
    </source>
</evidence>
<gene>
    <name evidence="8" type="ORF">Lsan_0163</name>
</gene>
<organism evidence="8 9">
    <name type="scientific">Legionella santicrucis</name>
    <dbReference type="NCBI Taxonomy" id="45074"/>
    <lineage>
        <taxon>Bacteria</taxon>
        <taxon>Pseudomonadati</taxon>
        <taxon>Pseudomonadota</taxon>
        <taxon>Gammaproteobacteria</taxon>
        <taxon>Legionellales</taxon>
        <taxon>Legionellaceae</taxon>
        <taxon>Legionella</taxon>
    </lineage>
</organism>
<keyword evidence="5 7" id="KW-1133">Transmembrane helix</keyword>
<sequence length="223" mass="24339">MMVLIQAIFFSFAALFPIVNPVGASIVFLTLVKGASRQQINALAMKISIYTVVMLLLVLVVGSLILSIFGITVPIVLISGGLLLTQVGWQMLHKPPHDESTGLSSSASQDKKISQLKDIEDPRAFYPLTLPVTAGPTCIAITIALGAHGVQNVWENKFLAMLGYSIGIMLIGLSVFFCYRYSYYIFDKLKDAGKNVVMSLAAFLNICIGLQIIWRGIEMLIPK</sequence>
<evidence type="ECO:0000256" key="5">
    <source>
        <dbReference type="ARBA" id="ARBA00022989"/>
    </source>
</evidence>
<dbReference type="STRING" id="45074.Lsan_0163"/>
<evidence type="ECO:0000256" key="3">
    <source>
        <dbReference type="ARBA" id="ARBA00022475"/>
    </source>
</evidence>
<proteinExistence type="inferred from homology"/>
<dbReference type="PATRIC" id="fig|45074.5.peg.176"/>
<evidence type="ECO:0000313" key="8">
    <source>
        <dbReference type="EMBL" id="KTD69885.1"/>
    </source>
</evidence>
<dbReference type="OrthoDB" id="21094at2"/>
<keyword evidence="4 7" id="KW-0812">Transmembrane</keyword>
<comment type="caution">
    <text evidence="8">The sequence shown here is derived from an EMBL/GenBank/DDBJ whole genome shotgun (WGS) entry which is preliminary data.</text>
</comment>
<evidence type="ECO:0000256" key="6">
    <source>
        <dbReference type="ARBA" id="ARBA00023136"/>
    </source>
</evidence>
<evidence type="ECO:0000256" key="2">
    <source>
        <dbReference type="ARBA" id="ARBA00009784"/>
    </source>
</evidence>
<dbReference type="EMBL" id="LNYU01000004">
    <property type="protein sequence ID" value="KTD69885.1"/>
    <property type="molecule type" value="Genomic_DNA"/>
</dbReference>
<feature type="transmembrane region" description="Helical" evidence="7">
    <location>
        <begin position="197"/>
        <end position="217"/>
    </location>
</feature>
<keyword evidence="3" id="KW-1003">Cell membrane</keyword>
<dbReference type="Proteomes" id="UP000054703">
    <property type="component" value="Unassembled WGS sequence"/>
</dbReference>
<dbReference type="PANTHER" id="PTHR33508">
    <property type="entry name" value="UPF0056 MEMBRANE PROTEIN YHCE"/>
    <property type="match status" value="1"/>
</dbReference>
<comment type="subcellular location">
    <subcellularLocation>
        <location evidence="1 7">Cell membrane</location>
        <topology evidence="1 7">Multi-pass membrane protein</topology>
    </subcellularLocation>
</comment>
<dbReference type="AlphaFoldDB" id="A0A0W0ZL70"/>
<dbReference type="NCBIfam" id="TIGR00427">
    <property type="entry name" value="NAAT family transporter"/>
    <property type="match status" value="1"/>
</dbReference>
<comment type="caution">
    <text evidence="7">Lacks conserved residue(s) required for the propagation of feature annotation.</text>
</comment>
<dbReference type="PANTHER" id="PTHR33508:SF1">
    <property type="entry name" value="UPF0056 MEMBRANE PROTEIN YHCE"/>
    <property type="match status" value="1"/>
</dbReference>
<comment type="similarity">
    <text evidence="2 7">Belongs to the UPF0056 (MarC) family.</text>
</comment>